<dbReference type="Proteomes" id="UP000323664">
    <property type="component" value="Unassembled WGS sequence"/>
</dbReference>
<dbReference type="SUPFAM" id="SSF81301">
    <property type="entry name" value="Nucleotidyltransferase"/>
    <property type="match status" value="1"/>
</dbReference>
<dbReference type="GO" id="GO:0016740">
    <property type="term" value="F:transferase activity"/>
    <property type="evidence" value="ECO:0007669"/>
    <property type="project" value="UniProtKB-KW"/>
</dbReference>
<dbReference type="Pfam" id="PF18765">
    <property type="entry name" value="Polbeta"/>
    <property type="match status" value="1"/>
</dbReference>
<feature type="domain" description="Polymerase beta nucleotidyltransferase" evidence="1">
    <location>
        <begin position="10"/>
        <end position="65"/>
    </location>
</feature>
<dbReference type="InterPro" id="IPR041633">
    <property type="entry name" value="Polbeta"/>
</dbReference>
<evidence type="ECO:0000313" key="2">
    <source>
        <dbReference type="EMBL" id="KAA8787270.1"/>
    </source>
</evidence>
<dbReference type="Gene3D" id="3.30.460.10">
    <property type="entry name" value="Beta Polymerase, domain 2"/>
    <property type="match status" value="1"/>
</dbReference>
<dbReference type="EMBL" id="RIAS01000020">
    <property type="protein sequence ID" value="KAA8787270.1"/>
    <property type="molecule type" value="Genomic_DNA"/>
</dbReference>
<dbReference type="OrthoDB" id="192359at2"/>
<protein>
    <submittedName>
        <fullName evidence="2">Nucleotidyltransferase domain-containing protein</fullName>
    </submittedName>
</protein>
<accession>A0A5M9X011</accession>
<dbReference type="CDD" id="cd05403">
    <property type="entry name" value="NT_KNTase_like"/>
    <property type="match status" value="1"/>
</dbReference>
<comment type="caution">
    <text evidence="2">The sequence shown here is derived from an EMBL/GenBank/DDBJ whole genome shotgun (WGS) entry which is preliminary data.</text>
</comment>
<name>A0A5M9X011_PAEAM</name>
<evidence type="ECO:0000313" key="3">
    <source>
        <dbReference type="Proteomes" id="UP000323664"/>
    </source>
</evidence>
<reference evidence="2 3" key="1">
    <citation type="journal article" date="2019" name="J. Ind. Microbiol. Biotechnol.">
        <title>Paenibacillus amylolyticus 27C64 has a diverse set of carbohydrate-active enzymes and complete pectin deconstruction system.</title>
        <authorList>
            <person name="Keggi C."/>
            <person name="Doran-Peterson J."/>
        </authorList>
    </citation>
    <scope>NUCLEOTIDE SEQUENCE [LARGE SCALE GENOMIC DNA]</scope>
    <source>
        <strain evidence="2 3">27C64</strain>
    </source>
</reference>
<sequence>MFQHHQIALNQLVELLKPDPTIRAIITAGSIAQGKARENSDIDVYIVVTDESFEERKLQHQLSYTNHEICDYPEGYIDGKIINYRFLELAAEQGSEPTRYSFLGSKAVYSTIPQLDELLQRIPVYPEQNREKNIMDFYAEIYLHAFYFAGEAVKKNNPYLLSHAVSNLVLFSGRAILAINHQLFPCHKGLMNAVSGVTNKPEGFVELTNDLIAHPNYEKCMDYAKVMLGFYNPNIAFEQALTIFVANNEWNWIDQEPPLADR</sequence>
<organism evidence="2 3">
    <name type="scientific">Paenibacillus amylolyticus</name>
    <dbReference type="NCBI Taxonomy" id="1451"/>
    <lineage>
        <taxon>Bacteria</taxon>
        <taxon>Bacillati</taxon>
        <taxon>Bacillota</taxon>
        <taxon>Bacilli</taxon>
        <taxon>Bacillales</taxon>
        <taxon>Paenibacillaceae</taxon>
        <taxon>Paenibacillus</taxon>
    </lineage>
</organism>
<dbReference type="AlphaFoldDB" id="A0A5M9X011"/>
<dbReference type="InterPro" id="IPR043519">
    <property type="entry name" value="NT_sf"/>
</dbReference>
<keyword evidence="2" id="KW-0808">Transferase</keyword>
<evidence type="ECO:0000259" key="1">
    <source>
        <dbReference type="Pfam" id="PF18765"/>
    </source>
</evidence>
<gene>
    <name evidence="2" type="ORF">EC604_25905</name>
</gene>
<proteinExistence type="predicted"/>